<dbReference type="InterPro" id="IPR029063">
    <property type="entry name" value="SAM-dependent_MTases_sf"/>
</dbReference>
<evidence type="ECO:0000313" key="3">
    <source>
        <dbReference type="EMBL" id="EQA69861.1"/>
    </source>
</evidence>
<keyword evidence="3" id="KW-0808">Transferase</keyword>
<dbReference type="GO" id="GO:0008168">
    <property type="term" value="F:methyltransferase activity"/>
    <property type="evidence" value="ECO:0007669"/>
    <property type="project" value="UniProtKB-KW"/>
</dbReference>
<dbReference type="GeneID" id="23203581"/>
<dbReference type="AlphaFoldDB" id="T0GR36"/>
<dbReference type="InterPro" id="IPR013691">
    <property type="entry name" value="MeTrfase_14"/>
</dbReference>
<feature type="domain" description="C-methyltransferase" evidence="2">
    <location>
        <begin position="253"/>
        <end position="408"/>
    </location>
</feature>
<dbReference type="GO" id="GO:0032259">
    <property type="term" value="P:methylation"/>
    <property type="evidence" value="ECO:0007669"/>
    <property type="project" value="UniProtKB-KW"/>
</dbReference>
<dbReference type="Pfam" id="PF13489">
    <property type="entry name" value="Methyltransf_23"/>
    <property type="match status" value="1"/>
</dbReference>
<evidence type="ECO:0000259" key="1">
    <source>
        <dbReference type="Pfam" id="PF08421"/>
    </source>
</evidence>
<organism evidence="3 4">
    <name type="scientific">Leptospira noguchii serovar Panama str. CZ214</name>
    <dbReference type="NCBI Taxonomy" id="1001595"/>
    <lineage>
        <taxon>Bacteria</taxon>
        <taxon>Pseudomonadati</taxon>
        <taxon>Spirochaetota</taxon>
        <taxon>Spirochaetia</taxon>
        <taxon>Leptospirales</taxon>
        <taxon>Leptospiraceae</taxon>
        <taxon>Leptospira</taxon>
    </lineage>
</organism>
<dbReference type="Gene3D" id="3.40.50.720">
    <property type="entry name" value="NAD(P)-binding Rossmann-like Domain"/>
    <property type="match status" value="1"/>
</dbReference>
<evidence type="ECO:0000259" key="2">
    <source>
        <dbReference type="Pfam" id="PF08484"/>
    </source>
</evidence>
<dbReference type="Proteomes" id="UP000015442">
    <property type="component" value="Unassembled WGS sequence"/>
</dbReference>
<dbReference type="RefSeq" id="WP_017214699.1">
    <property type="nucleotide sequence ID" value="NZ_AKWY02000034.1"/>
</dbReference>
<dbReference type="PANTHER" id="PTHR43861:SF5">
    <property type="entry name" value="BLL5978 PROTEIN"/>
    <property type="match status" value="1"/>
</dbReference>
<dbReference type="InterPro" id="IPR038576">
    <property type="entry name" value="Methyltransf_Zn-bd_dom_put_sf"/>
</dbReference>
<protein>
    <submittedName>
        <fullName evidence="3">C-methyltransferase C-terminal domain protein</fullName>
    </submittedName>
</protein>
<dbReference type="Pfam" id="PF08484">
    <property type="entry name" value="Methyltransf_14"/>
    <property type="match status" value="1"/>
</dbReference>
<proteinExistence type="predicted"/>
<dbReference type="InterPro" id="IPR013630">
    <property type="entry name" value="Methyltransf_Zn-bd_dom_put"/>
</dbReference>
<dbReference type="Pfam" id="PF08421">
    <property type="entry name" value="Methyltransf_13"/>
    <property type="match status" value="1"/>
</dbReference>
<dbReference type="EMBL" id="AKWY02000034">
    <property type="protein sequence ID" value="EQA69861.1"/>
    <property type="molecule type" value="Genomic_DNA"/>
</dbReference>
<reference evidence="3 4" key="1">
    <citation type="submission" date="2013-05" db="EMBL/GenBank/DDBJ databases">
        <authorList>
            <person name="Harkins D.M."/>
            <person name="Durkin A.S."/>
            <person name="Brinkac L.M."/>
            <person name="Haft D.H."/>
            <person name="Selengut J.D."/>
            <person name="Sanka R."/>
            <person name="DePew J."/>
            <person name="Purushe J."/>
            <person name="Hartskeerl R.A."/>
            <person name="Ahmed A."/>
            <person name="van der Linden H."/>
            <person name="Goris M.G.A."/>
            <person name="Vinetz J.M."/>
            <person name="Sutton G.G."/>
            <person name="Nierman W.C."/>
            <person name="Fouts D.E."/>
        </authorList>
    </citation>
    <scope>NUCLEOTIDE SEQUENCE [LARGE SCALE GENOMIC DNA]</scope>
    <source>
        <strain evidence="3 4">CZ214</strain>
    </source>
</reference>
<dbReference type="Gene3D" id="6.20.50.110">
    <property type="entry name" value="Methyltransferase, zinc-binding domain"/>
    <property type="match status" value="1"/>
</dbReference>
<feature type="domain" description="Methyltransferase putative zinc binding" evidence="1">
    <location>
        <begin position="12"/>
        <end position="72"/>
    </location>
</feature>
<dbReference type="Gene3D" id="3.40.50.150">
    <property type="entry name" value="Vaccinia Virus protein VP39"/>
    <property type="match status" value="1"/>
</dbReference>
<dbReference type="SUPFAM" id="SSF53335">
    <property type="entry name" value="S-adenosyl-L-methionine-dependent methyltransferases"/>
    <property type="match status" value="1"/>
</dbReference>
<dbReference type="PANTHER" id="PTHR43861">
    <property type="entry name" value="TRANS-ACONITATE 2-METHYLTRANSFERASE-RELATED"/>
    <property type="match status" value="1"/>
</dbReference>
<sequence length="416" mass="46888">MEKQVLRQDKQCRICSGKITTVIKFKDTPLEDQFVNREQSKLSQPTYPLELALCESCGYLHLPHIVSPEISYADYVYVSGVTVGLRDHYDEYAKEIATTYNIPENSLVVDLGSNDGSMLASFKKIGMKVVGVEPARAISIQACNSGIPTINDFFTDAVAEKIVKEHGPASVVTANYMYANVDDLISFTKSVSKLLTQDGIFVVQTGYHPEQMKIKMFDYVYHEHFSYFTVEVLKNIFSMCNLDLIQVTKTLPKGGSIRAIGQLKVGSRKKDSSVTNLINEEHKFGMRDNAVYEKFYFTLDSAKKEVLEKLNELKSQGKRIVGIGASHSTTTLTYHFELEPFLEYIVDDNQLKHGLYSPGYHIPVFPSEKLYEDKPDIVIVLAWQHQKSIIERHAAFLKNGGKFLIPLPELSILGSE</sequence>
<comment type="caution">
    <text evidence="3">The sequence shown here is derived from an EMBL/GenBank/DDBJ whole genome shotgun (WGS) entry which is preliminary data.</text>
</comment>
<gene>
    <name evidence="3" type="ORF">LEP1GSC059_1859</name>
</gene>
<accession>T0GR36</accession>
<evidence type="ECO:0000313" key="4">
    <source>
        <dbReference type="Proteomes" id="UP000015442"/>
    </source>
</evidence>
<name>T0GR36_9LEPT</name>
<keyword evidence="3" id="KW-0489">Methyltransferase</keyword>